<gene>
    <name evidence="8" type="ORF">MAMA39_00370</name>
</gene>
<keyword evidence="2 5" id="KW-0808">Transferase</keyword>
<keyword evidence="1 5" id="KW-0489">Methyltransferase</keyword>
<dbReference type="InterPro" id="IPR031303">
    <property type="entry name" value="C5_meth_CS"/>
</dbReference>
<dbReference type="Proteomes" id="UP000261764">
    <property type="component" value="Chromosome I"/>
</dbReference>
<evidence type="ECO:0000256" key="6">
    <source>
        <dbReference type="RuleBase" id="RU000416"/>
    </source>
</evidence>
<evidence type="ECO:0000313" key="8">
    <source>
        <dbReference type="EMBL" id="CDN40163.1"/>
    </source>
</evidence>
<evidence type="ECO:0000256" key="5">
    <source>
        <dbReference type="PROSITE-ProRule" id="PRU01016"/>
    </source>
</evidence>
<dbReference type="InterPro" id="IPR050750">
    <property type="entry name" value="C5-MTase"/>
</dbReference>
<dbReference type="Gene3D" id="3.90.120.10">
    <property type="entry name" value="DNA Methylase, subunit A, domain 2"/>
    <property type="match status" value="1"/>
</dbReference>
<comment type="catalytic activity">
    <reaction evidence="7">
        <text>a 2'-deoxycytidine in DNA + S-adenosyl-L-methionine = a 5-methyl-2'-deoxycytidine in DNA + S-adenosyl-L-homocysteine + H(+)</text>
        <dbReference type="Rhea" id="RHEA:13681"/>
        <dbReference type="Rhea" id="RHEA-COMP:11369"/>
        <dbReference type="Rhea" id="RHEA-COMP:11370"/>
        <dbReference type="ChEBI" id="CHEBI:15378"/>
        <dbReference type="ChEBI" id="CHEBI:57856"/>
        <dbReference type="ChEBI" id="CHEBI:59789"/>
        <dbReference type="ChEBI" id="CHEBI:85452"/>
        <dbReference type="ChEBI" id="CHEBI:85454"/>
        <dbReference type="EC" id="2.1.1.37"/>
    </reaction>
</comment>
<keyword evidence="4" id="KW-0680">Restriction system</keyword>
<evidence type="ECO:0000256" key="2">
    <source>
        <dbReference type="ARBA" id="ARBA00022679"/>
    </source>
</evidence>
<comment type="similarity">
    <text evidence="5 6">Belongs to the class I-like SAM-binding methyltransferase superfamily. C5-methyltransferase family.</text>
</comment>
<evidence type="ECO:0000256" key="3">
    <source>
        <dbReference type="ARBA" id="ARBA00022691"/>
    </source>
</evidence>
<dbReference type="EC" id="2.1.1.37" evidence="7"/>
<dbReference type="REBASE" id="86163">
    <property type="entry name" value="M.MamA39ORF370P"/>
</dbReference>
<dbReference type="GO" id="GO:0003886">
    <property type="term" value="F:DNA (cytosine-5-)-methyltransferase activity"/>
    <property type="evidence" value="ECO:0007669"/>
    <property type="project" value="UniProtKB-EC"/>
</dbReference>
<evidence type="ECO:0000313" key="9">
    <source>
        <dbReference type="Proteomes" id="UP000261764"/>
    </source>
</evidence>
<proteinExistence type="inferred from homology"/>
<dbReference type="InterPro" id="IPR001525">
    <property type="entry name" value="C5_MeTfrase"/>
</dbReference>
<dbReference type="EMBL" id="HG937516">
    <property type="protein sequence ID" value="CDN40163.1"/>
    <property type="molecule type" value="Genomic_DNA"/>
</dbReference>
<organism evidence="8 9">
    <name type="scientific">Mycoplasma amphoriforme A39</name>
    <dbReference type="NCBI Taxonomy" id="572419"/>
    <lineage>
        <taxon>Bacteria</taxon>
        <taxon>Bacillati</taxon>
        <taxon>Mycoplasmatota</taxon>
        <taxon>Mollicutes</taxon>
        <taxon>Mycoplasmataceae</taxon>
        <taxon>Mycoplasma</taxon>
    </lineage>
</organism>
<dbReference type="InterPro" id="IPR029063">
    <property type="entry name" value="SAM-dependent_MTases_sf"/>
</dbReference>
<dbReference type="KEGG" id="mamp:MAMA39_00370"/>
<dbReference type="Gene3D" id="3.40.50.150">
    <property type="entry name" value="Vaccinia Virus protein VP39"/>
    <property type="match status" value="1"/>
</dbReference>
<accession>A0A292IHK5</accession>
<dbReference type="AlphaFoldDB" id="A0A292IHK5"/>
<sequence>MIEIKSKVLNNLKFVDLFAGLGGFRLALESCGAKCVYSSEWDKNAQEIYKINFNETPDGDITHVNEKNIPEHDVLCAGFPCQAFSISGKQKGFQDSRGTLFFDIARIINEKQPKVVFMENVKNFASHDNGNTLKIVKRTMLNLGYDFYYSVLNSKDFGIPQKRERIYMVCFRNDLNIKKFEFPKPFKLNTFLEDLLLPDKEVLNLIVNRLDLSLKNIKIKENISKPLRVGTVGKGGQGERIYSPKGIAITLSAYGGGIFAKTGGYLINGSIRKLHPRECARLMGYPDSYLIHPSPSQAYKQFGNSVVVNVLQYITITIGLALKNTQQYAEK</sequence>
<dbReference type="NCBIfam" id="TIGR00675">
    <property type="entry name" value="dcm"/>
    <property type="match status" value="1"/>
</dbReference>
<evidence type="ECO:0000256" key="1">
    <source>
        <dbReference type="ARBA" id="ARBA00022603"/>
    </source>
</evidence>
<dbReference type="PANTHER" id="PTHR46098">
    <property type="entry name" value="TRNA (CYTOSINE(38)-C(5))-METHYLTRANSFERASE"/>
    <property type="match status" value="1"/>
</dbReference>
<keyword evidence="9" id="KW-1185">Reference proteome</keyword>
<keyword evidence="3 5" id="KW-0949">S-adenosyl-L-methionine</keyword>
<dbReference type="PRINTS" id="PR00105">
    <property type="entry name" value="C5METTRFRASE"/>
</dbReference>
<protein>
    <recommendedName>
        <fullName evidence="7">Cytosine-specific methyltransferase</fullName>
        <ecNumber evidence="7">2.1.1.37</ecNumber>
    </recommendedName>
</protein>
<dbReference type="PANTHER" id="PTHR46098:SF1">
    <property type="entry name" value="TRNA (CYTOSINE(38)-C(5))-METHYLTRANSFERASE"/>
    <property type="match status" value="1"/>
</dbReference>
<dbReference type="SUPFAM" id="SSF53335">
    <property type="entry name" value="S-adenosyl-L-methionine-dependent methyltransferases"/>
    <property type="match status" value="1"/>
</dbReference>
<evidence type="ECO:0000256" key="4">
    <source>
        <dbReference type="ARBA" id="ARBA00022747"/>
    </source>
</evidence>
<evidence type="ECO:0000256" key="7">
    <source>
        <dbReference type="RuleBase" id="RU000417"/>
    </source>
</evidence>
<feature type="active site" evidence="5">
    <location>
        <position position="81"/>
    </location>
</feature>
<dbReference type="PROSITE" id="PS00095">
    <property type="entry name" value="C5_MTASE_2"/>
    <property type="match status" value="1"/>
</dbReference>
<dbReference type="RefSeq" id="WP_343251504.1">
    <property type="nucleotide sequence ID" value="NZ_HG937516.1"/>
</dbReference>
<dbReference type="Pfam" id="PF00145">
    <property type="entry name" value="DNA_methylase"/>
    <property type="match status" value="1"/>
</dbReference>
<reference evidence="8 9" key="1">
    <citation type="journal article" date="2015" name="Clin. Infect. Dis.">
        <title>Genomic Investigations unmask Mycoplasma amphoriforme, a new respiratory pathogen.</title>
        <authorList>
            <person name="Gillespie S.H."/>
            <person name="Ling C.L."/>
            <person name="Oravcova K."/>
            <person name="Pinheiro M."/>
            <person name="Wells L."/>
            <person name="Bryant J.M."/>
            <person name="McHugh T.D."/>
            <person name="Bebear C."/>
            <person name="Webster D."/>
            <person name="Harris S.R."/>
            <person name="Seth-Smith H.M."/>
            <person name="Thomson N.R."/>
        </authorList>
    </citation>
    <scope>NUCLEOTIDE SEQUENCE [LARGE SCALE GENOMIC DNA]</scope>
    <source>
        <strain evidence="8 9">A39</strain>
    </source>
</reference>
<dbReference type="PROSITE" id="PS51679">
    <property type="entry name" value="SAM_MT_C5"/>
    <property type="match status" value="1"/>
</dbReference>
<dbReference type="PROSITE" id="PS00094">
    <property type="entry name" value="C5_MTASE_1"/>
    <property type="match status" value="1"/>
</dbReference>
<dbReference type="CDD" id="cd00315">
    <property type="entry name" value="Cyt_C5_DNA_methylase"/>
    <property type="match status" value="1"/>
</dbReference>
<dbReference type="InterPro" id="IPR018117">
    <property type="entry name" value="C5_DNA_meth_AS"/>
</dbReference>
<dbReference type="GO" id="GO:0009307">
    <property type="term" value="P:DNA restriction-modification system"/>
    <property type="evidence" value="ECO:0007669"/>
    <property type="project" value="UniProtKB-KW"/>
</dbReference>
<dbReference type="GO" id="GO:0032259">
    <property type="term" value="P:methylation"/>
    <property type="evidence" value="ECO:0007669"/>
    <property type="project" value="UniProtKB-KW"/>
</dbReference>
<name>A0A292IHK5_9MOLU</name>